<dbReference type="AlphaFoldDB" id="A0A0D2YCS1"/>
<dbReference type="VEuPathDB" id="FungiDB:FOXG_12434"/>
<evidence type="ECO:0000256" key="1">
    <source>
        <dbReference type="ARBA" id="ARBA00011353"/>
    </source>
</evidence>
<proteinExistence type="predicted"/>
<protein>
    <recommendedName>
        <fullName evidence="2">Chromo domain-containing protein</fullName>
    </recommendedName>
</protein>
<reference evidence="3" key="2">
    <citation type="submission" date="2025-05" db="UniProtKB">
        <authorList>
            <consortium name="EnsemblFungi"/>
        </authorList>
    </citation>
    <scope>IDENTIFICATION</scope>
    <source>
        <strain evidence="3">4287 / CBS 123668 / FGSC 9935 / NRRL 34936</strain>
    </source>
</reference>
<reference evidence="4" key="1">
    <citation type="journal article" date="2012" name="Mol. Plant Microbe Interact.">
        <title>A highly conserved effector in Fusarium oxysporum is required for full virulence on Arabidopsis.</title>
        <authorList>
            <person name="Thatcher L.F."/>
            <person name="Gardiner D.M."/>
            <person name="Kazan K."/>
            <person name="Manners J."/>
        </authorList>
    </citation>
    <scope>NUCLEOTIDE SEQUENCE [LARGE SCALE GENOMIC DNA]</scope>
    <source>
        <strain evidence="4">Fo5176</strain>
    </source>
</reference>
<dbReference type="InterPro" id="IPR023780">
    <property type="entry name" value="Chromo_domain"/>
</dbReference>
<dbReference type="VEuPathDB" id="FungiDB:FOXG_14103"/>
<dbReference type="Proteomes" id="UP000002489">
    <property type="component" value="Unassembled WGS sequence"/>
</dbReference>
<dbReference type="EnsemblFungi" id="FOXG_12434T0">
    <property type="protein sequence ID" value="FOXG_12434P0"/>
    <property type="gene ID" value="FOXG_12434"/>
</dbReference>
<dbReference type="EnsemblFungi" id="FOXG_14103T0">
    <property type="protein sequence ID" value="FOXG_14103P0"/>
    <property type="gene ID" value="FOXG_14103"/>
</dbReference>
<dbReference type="PROSITE" id="PS50013">
    <property type="entry name" value="CHROMO_2"/>
    <property type="match status" value="1"/>
</dbReference>
<accession>A0A0D2YCS1</accession>
<sequence length="164" mass="18749">MVPVPLVNEICGQGDEVPPDSNKDATSDVNWESEKHTVDCLIGHKLDEETSTVEFYVKWANGKTTKEPEWILQQDIPTLVFKYWEGLGGRREATGFTSDHVFKILDVIDVIGQTKKYLVQWVGYPASENEVTWEKESKLRKVAHVELERFHGFRSGINRLEVTS</sequence>
<dbReference type="GO" id="GO:0006338">
    <property type="term" value="P:chromatin remodeling"/>
    <property type="evidence" value="ECO:0007669"/>
    <property type="project" value="UniProtKB-ARBA"/>
</dbReference>
<dbReference type="InterPro" id="IPR000953">
    <property type="entry name" value="Chromo/chromo_shadow_dom"/>
</dbReference>
<comment type="subunit">
    <text evidence="1">Component of the NuA4 histone acetyltransferase complex.</text>
</comment>
<dbReference type="SUPFAM" id="SSF54160">
    <property type="entry name" value="Chromo domain-like"/>
    <property type="match status" value="2"/>
</dbReference>
<gene>
    <name evidence="3" type="primary">28955306</name>
</gene>
<evidence type="ECO:0000313" key="3">
    <source>
        <dbReference type="EnsemblFungi" id="FOXG_14103P0"/>
    </source>
</evidence>
<dbReference type="Gene3D" id="2.40.50.40">
    <property type="match status" value="2"/>
</dbReference>
<evidence type="ECO:0000313" key="4">
    <source>
        <dbReference type="Proteomes" id="UP000002489"/>
    </source>
</evidence>
<name>A0A0D2YCS1_FUSOF</name>
<dbReference type="Pfam" id="PF00385">
    <property type="entry name" value="Chromo"/>
    <property type="match status" value="1"/>
</dbReference>
<feature type="domain" description="Chromo" evidence="2">
    <location>
        <begin position="102"/>
        <end position="151"/>
    </location>
</feature>
<organism evidence="3 4">
    <name type="scientific">Fusarium oxysporum (strain Fo5176)</name>
    <name type="common">Fusarium vascular wilt</name>
    <dbReference type="NCBI Taxonomy" id="660025"/>
    <lineage>
        <taxon>Eukaryota</taxon>
        <taxon>Fungi</taxon>
        <taxon>Dikarya</taxon>
        <taxon>Ascomycota</taxon>
        <taxon>Pezizomycotina</taxon>
        <taxon>Sordariomycetes</taxon>
        <taxon>Hypocreomycetidae</taxon>
        <taxon>Hypocreales</taxon>
        <taxon>Nectriaceae</taxon>
        <taxon>Fusarium</taxon>
        <taxon>Fusarium oxysporum species complex</taxon>
    </lineage>
</organism>
<dbReference type="STRING" id="426428.A0A0D2YCS1"/>
<dbReference type="InterPro" id="IPR016197">
    <property type="entry name" value="Chromo-like_dom_sf"/>
</dbReference>
<evidence type="ECO:0000259" key="2">
    <source>
        <dbReference type="PROSITE" id="PS50013"/>
    </source>
</evidence>